<name>B0MH79_ANACD</name>
<dbReference type="InterPro" id="IPR004013">
    <property type="entry name" value="PHP_dom"/>
</dbReference>
<dbReference type="Proteomes" id="UP000004935">
    <property type="component" value="Unassembled WGS sequence"/>
</dbReference>
<keyword evidence="2" id="KW-0378">Hydrolase</keyword>
<gene>
    <name evidence="2" type="ORF">ANACAC_02841</name>
</gene>
<dbReference type="GO" id="GO:0004534">
    <property type="term" value="F:5'-3' RNA exonuclease activity"/>
    <property type="evidence" value="ECO:0007669"/>
    <property type="project" value="TreeGrafter"/>
</dbReference>
<organism evidence="2 3">
    <name type="scientific">Anaerostipes caccae (strain DSM 14662 / CCUG 47493 / JCM 13470 / NCIMB 13811 / L1-92)</name>
    <dbReference type="NCBI Taxonomy" id="411490"/>
    <lineage>
        <taxon>Bacteria</taxon>
        <taxon>Bacillati</taxon>
        <taxon>Bacillota</taxon>
        <taxon>Clostridia</taxon>
        <taxon>Lachnospirales</taxon>
        <taxon>Lachnospiraceae</taxon>
        <taxon>Anaerostipes</taxon>
    </lineage>
</organism>
<comment type="caution">
    <text evidence="2">The sequence shown here is derived from an EMBL/GenBank/DDBJ whole genome shotgun (WGS) entry which is preliminary data.</text>
</comment>
<dbReference type="AlphaFoldDB" id="B0MH79"/>
<dbReference type="Gene3D" id="1.10.150.650">
    <property type="match status" value="1"/>
</dbReference>
<evidence type="ECO:0000313" key="3">
    <source>
        <dbReference type="Proteomes" id="UP000004935"/>
    </source>
</evidence>
<reference evidence="2" key="2">
    <citation type="submission" date="2013-11" db="EMBL/GenBank/DDBJ databases">
        <title>Draft genome sequence of Anaerostipes caccae (DSM 14662).</title>
        <authorList>
            <person name="Sudarsanam P."/>
            <person name="Ley R."/>
            <person name="Guruge J."/>
            <person name="Turnbaugh P.J."/>
            <person name="Mahowald M."/>
            <person name="Liep D."/>
            <person name="Gordon J."/>
        </authorList>
    </citation>
    <scope>NUCLEOTIDE SEQUENCE</scope>
    <source>
        <strain evidence="2">DSM 14662</strain>
    </source>
</reference>
<reference evidence="2" key="1">
    <citation type="submission" date="2007-11" db="EMBL/GenBank/DDBJ databases">
        <authorList>
            <person name="Fulton L."/>
            <person name="Clifton S."/>
            <person name="Fulton B."/>
            <person name="Xu J."/>
            <person name="Minx P."/>
            <person name="Pepin K.H."/>
            <person name="Johnson M."/>
            <person name="Thiruvilangam P."/>
            <person name="Bhonagiri V."/>
            <person name="Nash W.E."/>
            <person name="Mardis E.R."/>
            <person name="Wilson R.K."/>
        </authorList>
    </citation>
    <scope>NUCLEOTIDE SEQUENCE [LARGE SCALE GENOMIC DNA]</scope>
    <source>
        <strain evidence="2">DSM 14662</strain>
    </source>
</reference>
<protein>
    <submittedName>
        <fullName evidence="2">PHP domain protein</fullName>
        <ecNumber evidence="2">3.1.3.-</ecNumber>
    </submittedName>
</protein>
<feature type="domain" description="Polymerase/histidinol phosphatase N-terminal" evidence="1">
    <location>
        <begin position="11"/>
        <end position="77"/>
    </location>
</feature>
<dbReference type="STRING" id="411490.ANACAC_02841"/>
<dbReference type="GO" id="GO:0035312">
    <property type="term" value="F:5'-3' DNA exonuclease activity"/>
    <property type="evidence" value="ECO:0007669"/>
    <property type="project" value="TreeGrafter"/>
</dbReference>
<dbReference type="InterPro" id="IPR003141">
    <property type="entry name" value="Pol/His_phosphatase_N"/>
</dbReference>
<dbReference type="EC" id="3.1.3.-" evidence="2"/>
<evidence type="ECO:0000313" key="2">
    <source>
        <dbReference type="EMBL" id="EDR96218.1"/>
    </source>
</evidence>
<dbReference type="CDD" id="cd07438">
    <property type="entry name" value="PHP_HisPPase_AMP"/>
    <property type="match status" value="1"/>
</dbReference>
<accession>B0MH79</accession>
<dbReference type="Gene3D" id="3.20.20.140">
    <property type="entry name" value="Metal-dependent hydrolases"/>
    <property type="match status" value="1"/>
</dbReference>
<dbReference type="PANTHER" id="PTHR42924">
    <property type="entry name" value="EXONUCLEASE"/>
    <property type="match status" value="1"/>
</dbReference>
<dbReference type="InterPro" id="IPR016195">
    <property type="entry name" value="Pol/histidinol_Pase-like"/>
</dbReference>
<dbReference type="EMBL" id="ABAX03000024">
    <property type="protein sequence ID" value="EDR96218.1"/>
    <property type="molecule type" value="Genomic_DNA"/>
</dbReference>
<dbReference type="SMART" id="SM00481">
    <property type="entry name" value="POLIIIAc"/>
    <property type="match status" value="1"/>
</dbReference>
<keyword evidence="3" id="KW-1185">Reference proteome</keyword>
<proteinExistence type="predicted"/>
<evidence type="ECO:0000259" key="1">
    <source>
        <dbReference type="SMART" id="SM00481"/>
    </source>
</evidence>
<sequence>MALTGGMIFMIDLHMHSYYSDDGEYQPEELVKKCKEKGIQYMAVTDHNSVRAVGEGREAAQKEGIHFISGVEVDCTFKDRNFHVLGYGIDEQNPVFQKIEDNISVQSEEASVKMLEATRKLGFDVSESDMEKLTETMFWKNRWTGEMFAEVLLNKPEYRDHDLLLPYRPGGERSSNPYVNFYWDYYSQGKPCHVDITFPAMKEVISQIHESGGKAVLAHPGQNLRDHMELWEEIAVSGIDGVEAFSSYHTPEQALFFSHEAGEKQLFITCGSDFHGKTKPSISIRQHGYSGSWEELLKQLEGIL</sequence>
<dbReference type="InterPro" id="IPR052018">
    <property type="entry name" value="PHP_domain"/>
</dbReference>
<dbReference type="PANTHER" id="PTHR42924:SF3">
    <property type="entry name" value="POLYMERASE_HISTIDINOL PHOSPHATASE N-TERMINAL DOMAIN-CONTAINING PROTEIN"/>
    <property type="match status" value="1"/>
</dbReference>
<dbReference type="HOGENOM" id="CLU_067347_1_2_9"/>
<dbReference type="Pfam" id="PF02811">
    <property type="entry name" value="PHP"/>
    <property type="match status" value="1"/>
</dbReference>
<dbReference type="eggNOG" id="COG0613">
    <property type="taxonomic scope" value="Bacteria"/>
</dbReference>
<dbReference type="SUPFAM" id="SSF89550">
    <property type="entry name" value="PHP domain-like"/>
    <property type="match status" value="1"/>
</dbReference>